<feature type="domain" description="Mga helix-turn-helix" evidence="1">
    <location>
        <begin position="85"/>
        <end position="161"/>
    </location>
</feature>
<dbReference type="RefSeq" id="WP_339101867.1">
    <property type="nucleotide sequence ID" value="NZ_CP147247.1"/>
</dbReference>
<evidence type="ECO:0000259" key="1">
    <source>
        <dbReference type="Pfam" id="PF05043"/>
    </source>
</evidence>
<name>A0AAQ3VQP6_9ENTE</name>
<gene>
    <name evidence="2" type="ORF">A5888_000295</name>
</gene>
<proteinExistence type="predicted"/>
<reference evidence="2" key="1">
    <citation type="submission" date="2017-05" db="EMBL/GenBank/DDBJ databases">
        <authorList>
            <consortium name="The Broad Institute Genomics Platform"/>
            <consortium name="The Broad Institute Genomic Center for Infectious Diseases"/>
            <person name="Earl A."/>
            <person name="Manson A."/>
            <person name="Schwartman J."/>
            <person name="Gilmore M."/>
            <person name="Abouelleil A."/>
            <person name="Cao P."/>
            <person name="Chapman S."/>
            <person name="Cusick C."/>
            <person name="Shea T."/>
            <person name="Young S."/>
            <person name="Neafsey D."/>
            <person name="Nusbaum C."/>
            <person name="Birren B."/>
        </authorList>
    </citation>
    <scope>NUCLEOTIDE SEQUENCE</scope>
    <source>
        <strain evidence="2">9E7_DIV0242</strain>
    </source>
</reference>
<dbReference type="Pfam" id="PF05043">
    <property type="entry name" value="Mga"/>
    <property type="match status" value="1"/>
</dbReference>
<keyword evidence="3" id="KW-1185">Reference proteome</keyword>
<organism evidence="2 3">
    <name type="scientific">Candidatus Enterococcus clewellii</name>
    <dbReference type="NCBI Taxonomy" id="1834193"/>
    <lineage>
        <taxon>Bacteria</taxon>
        <taxon>Bacillati</taxon>
        <taxon>Bacillota</taxon>
        <taxon>Bacilli</taxon>
        <taxon>Lactobacillales</taxon>
        <taxon>Enterococcaceae</taxon>
        <taxon>Enterococcus</taxon>
    </lineage>
</organism>
<evidence type="ECO:0000313" key="2">
    <source>
        <dbReference type="EMBL" id="WYJ88576.1"/>
    </source>
</evidence>
<sequence>MIYETMLNKNQQEKIEVYALLISLPEGTYSKNGLVGEFSFSYNRLCAILEEIHQDIKELTQQERGILIDGKVDKTPCWIILDHYVTHVLKNSISYKFLMALLSEEEKNIEAFCVKHDVSESYTRRNIKKMVAYLANFNIHVTISSIQMTGDERLIRIIFTYFIWNCTFGDEFRDSFCSIQELAQAFDPILKLPPKTSDSYRYSDQLRQIHAEIMYRRLNMGHTMVDSEEYDILIEGNYTNCYQPLQELFSMTEETAKIEARFLAFLAFYGPTYSFEEDPLFDVPREELQLRSNKMFQFFAEFNKKVLHPLLENYSNAGRVTLLEANLVNILFDYMIFKQRIPFFSLMQREDIEEDEIIFPIIYNRIYDFFESYPFSTSWQTECLDDMSLIMTHLILPTLKEHQKSIKLNVAILSEDNYVYINNVKSMLADFTFVEMIPFTQDNCKKIDLLVYPSKLFHMKDEKIQTLTLSLTSLRDDFYGVYTTMKTVYEEKLQRYFLRILEE</sequence>
<accession>A0AAQ3VQP6</accession>
<dbReference type="AlphaFoldDB" id="A0AAQ3VQP6"/>
<dbReference type="EMBL" id="CP147247">
    <property type="protein sequence ID" value="WYJ88576.1"/>
    <property type="molecule type" value="Genomic_DNA"/>
</dbReference>
<protein>
    <recommendedName>
        <fullName evidence="1">Mga helix-turn-helix domain-containing protein</fullName>
    </recommendedName>
</protein>
<dbReference type="InterPro" id="IPR036388">
    <property type="entry name" value="WH-like_DNA-bd_sf"/>
</dbReference>
<dbReference type="Gene3D" id="1.10.10.10">
    <property type="entry name" value="Winged helix-like DNA-binding domain superfamily/Winged helix DNA-binding domain"/>
    <property type="match status" value="1"/>
</dbReference>
<evidence type="ECO:0000313" key="3">
    <source>
        <dbReference type="Proteomes" id="UP000195141"/>
    </source>
</evidence>
<dbReference type="InterPro" id="IPR007737">
    <property type="entry name" value="Mga_HTH"/>
</dbReference>
<dbReference type="Proteomes" id="UP000195141">
    <property type="component" value="Chromosome"/>
</dbReference>
<reference evidence="2" key="2">
    <citation type="submission" date="2024-03" db="EMBL/GenBank/DDBJ databases">
        <title>The Genome Sequence of Enterococcus sp. DIV0242b.</title>
        <authorList>
            <consortium name="The Broad Institute Genomics Platform"/>
            <consortium name="The Broad Institute Microbial Omics Core"/>
            <consortium name="The Broad Institute Genomic Center for Infectious Diseases"/>
            <person name="Earl A."/>
            <person name="Manson A."/>
            <person name="Gilmore M."/>
            <person name="Schwartman J."/>
            <person name="Shea T."/>
            <person name="Abouelleil A."/>
            <person name="Cao P."/>
            <person name="Chapman S."/>
            <person name="Cusick C."/>
            <person name="Young S."/>
            <person name="Neafsey D."/>
            <person name="Nusbaum C."/>
            <person name="Birren B."/>
        </authorList>
    </citation>
    <scope>NUCLEOTIDE SEQUENCE</scope>
    <source>
        <strain evidence="2">9E7_DIV0242</strain>
    </source>
</reference>